<comment type="caution">
    <text evidence="2">The sequence shown here is derived from an EMBL/GenBank/DDBJ whole genome shotgun (WGS) entry which is preliminary data.</text>
</comment>
<gene>
    <name evidence="2" type="ORF">LCGC14_0016380</name>
</gene>
<evidence type="ECO:0000259" key="1">
    <source>
        <dbReference type="Pfam" id="PF06114"/>
    </source>
</evidence>
<feature type="domain" description="IrrE N-terminal-like" evidence="1">
    <location>
        <begin position="58"/>
        <end position="173"/>
    </location>
</feature>
<reference evidence="2" key="1">
    <citation type="journal article" date="2015" name="Nature">
        <title>Complex archaea that bridge the gap between prokaryotes and eukaryotes.</title>
        <authorList>
            <person name="Spang A."/>
            <person name="Saw J.H."/>
            <person name="Jorgensen S.L."/>
            <person name="Zaremba-Niedzwiedzka K."/>
            <person name="Martijn J."/>
            <person name="Lind A.E."/>
            <person name="van Eijk R."/>
            <person name="Schleper C."/>
            <person name="Guy L."/>
            <person name="Ettema T.J."/>
        </authorList>
    </citation>
    <scope>NUCLEOTIDE SEQUENCE</scope>
</reference>
<sequence length="266" mass="31275">MEIIRRHLGHLTREVEPRWPYTMPSMRQYGPEEAGRMLRLFWDVPSGPISSMTRLIEDAGSFVVPFDFRTDKIDAVSVEADTFFIFFVNPKAPADRLRFSLAHELGHLIYRHYLEPDDVGKFDPEKEANAFASAFLMPKDEIRREFYGEITIARLKALKERWLVSMAALIMRAHDVKAITQKRKQQLFMRMSQLGIRRKEPVEIPREQAKLYRRVLDAFQEELNYSELELCEILHMGSVKEFRTVYYPDRLSHVVDFPDTAFRSSL</sequence>
<evidence type="ECO:0000313" key="2">
    <source>
        <dbReference type="EMBL" id="KKO11162.1"/>
    </source>
</evidence>
<dbReference type="Gene3D" id="1.10.10.2910">
    <property type="match status" value="1"/>
</dbReference>
<protein>
    <recommendedName>
        <fullName evidence="1">IrrE N-terminal-like domain-containing protein</fullName>
    </recommendedName>
</protein>
<dbReference type="InterPro" id="IPR010359">
    <property type="entry name" value="IrrE_HExxH"/>
</dbReference>
<dbReference type="InterPro" id="IPR052345">
    <property type="entry name" value="Rad_response_metalloprotease"/>
</dbReference>
<organism evidence="2">
    <name type="scientific">marine sediment metagenome</name>
    <dbReference type="NCBI Taxonomy" id="412755"/>
    <lineage>
        <taxon>unclassified sequences</taxon>
        <taxon>metagenomes</taxon>
        <taxon>ecological metagenomes</taxon>
    </lineage>
</organism>
<accession>A0A0F9YG38</accession>
<name>A0A0F9YG38_9ZZZZ</name>
<proteinExistence type="predicted"/>
<dbReference type="PANTHER" id="PTHR43236">
    <property type="entry name" value="ANTITOXIN HIGA1"/>
    <property type="match status" value="1"/>
</dbReference>
<dbReference type="EMBL" id="LAZR01000003">
    <property type="protein sequence ID" value="KKO11162.1"/>
    <property type="molecule type" value="Genomic_DNA"/>
</dbReference>
<dbReference type="Pfam" id="PF06114">
    <property type="entry name" value="Peptidase_M78"/>
    <property type="match status" value="1"/>
</dbReference>
<dbReference type="AlphaFoldDB" id="A0A0F9YG38"/>
<dbReference type="PANTHER" id="PTHR43236:SF1">
    <property type="entry name" value="BLL7220 PROTEIN"/>
    <property type="match status" value="1"/>
</dbReference>